<keyword evidence="2" id="KW-1185">Reference proteome</keyword>
<dbReference type="OrthoDB" id="817163at2759"/>
<organism evidence="1 2">
    <name type="scientific">Solanum commersonii</name>
    <name type="common">Commerson's wild potato</name>
    <name type="synonym">Commerson's nightshade</name>
    <dbReference type="NCBI Taxonomy" id="4109"/>
    <lineage>
        <taxon>Eukaryota</taxon>
        <taxon>Viridiplantae</taxon>
        <taxon>Streptophyta</taxon>
        <taxon>Embryophyta</taxon>
        <taxon>Tracheophyta</taxon>
        <taxon>Spermatophyta</taxon>
        <taxon>Magnoliopsida</taxon>
        <taxon>eudicotyledons</taxon>
        <taxon>Gunneridae</taxon>
        <taxon>Pentapetalae</taxon>
        <taxon>asterids</taxon>
        <taxon>lamiids</taxon>
        <taxon>Solanales</taxon>
        <taxon>Solanaceae</taxon>
        <taxon>Solanoideae</taxon>
        <taxon>Solaneae</taxon>
        <taxon>Solanum</taxon>
    </lineage>
</organism>
<proteinExistence type="predicted"/>
<comment type="caution">
    <text evidence="1">The sequence shown here is derived from an EMBL/GenBank/DDBJ whole genome shotgun (WGS) entry which is preliminary data.</text>
</comment>
<accession>A0A9J6B3X1</accession>
<name>A0A9J6B3X1_SOLCO</name>
<protein>
    <submittedName>
        <fullName evidence="1">Uncharacterized protein</fullName>
    </submittedName>
</protein>
<gene>
    <name evidence="1" type="ORF">H5410_003155</name>
</gene>
<evidence type="ECO:0000313" key="1">
    <source>
        <dbReference type="EMBL" id="KAG5631438.1"/>
    </source>
</evidence>
<sequence>MSLKNYLLNYGGILGPKNQYGLIFYETNIAKDWWDNWSQIGALHYYLPMNYEGDHHLEEVKQVYNQGDWNWELMINMFTEEMCSHIFTHVVVIPNSEEWDRPWWMFNRSRKFSIKSA</sequence>
<dbReference type="EMBL" id="JACXVP010000001">
    <property type="protein sequence ID" value="KAG5631438.1"/>
    <property type="molecule type" value="Genomic_DNA"/>
</dbReference>
<reference evidence="1 2" key="1">
    <citation type="submission" date="2020-09" db="EMBL/GenBank/DDBJ databases">
        <title>De no assembly of potato wild relative species, Solanum commersonii.</title>
        <authorList>
            <person name="Cho K."/>
        </authorList>
    </citation>
    <scope>NUCLEOTIDE SEQUENCE [LARGE SCALE GENOMIC DNA]</scope>
    <source>
        <strain evidence="1">LZ3.2</strain>
        <tissue evidence="1">Leaf</tissue>
    </source>
</reference>
<dbReference type="Proteomes" id="UP000824120">
    <property type="component" value="Chromosome 1"/>
</dbReference>
<evidence type="ECO:0000313" key="2">
    <source>
        <dbReference type="Proteomes" id="UP000824120"/>
    </source>
</evidence>
<dbReference type="AlphaFoldDB" id="A0A9J6B3X1"/>